<dbReference type="PANTHER" id="PTHR43477">
    <property type="entry name" value="DIHYDROANTICAPSIN 7-DEHYDROGENASE"/>
    <property type="match status" value="1"/>
</dbReference>
<sequence>MENYLIIGASSGIGRELALMLKFQGHEVYGTYYKNRPDAAEGIHYFPFAALDSSLDDEQLPDHLNGLAYCPGSISLKPFSRLKQEGLLEDMKLNVFGAVNVIQKVLPKLKQADQSSIVLFSTVAVQLGLPFHTTVSMVKGALEGLTRSLAAELAPKVRVNAIAPSLTDTPLAKSLLSNEEKKNANAQRHPLRRVGESRDIANMAAFLLTDQSSWISGQILPVDGGMSSMRI</sequence>
<organism evidence="3 4">
    <name type="scientific">Echinicola arenosa</name>
    <dbReference type="NCBI Taxonomy" id="2774144"/>
    <lineage>
        <taxon>Bacteria</taxon>
        <taxon>Pseudomonadati</taxon>
        <taxon>Bacteroidota</taxon>
        <taxon>Cytophagia</taxon>
        <taxon>Cytophagales</taxon>
        <taxon>Cyclobacteriaceae</taxon>
        <taxon>Echinicola</taxon>
    </lineage>
</organism>
<comment type="caution">
    <text evidence="3">The sequence shown here is derived from an EMBL/GenBank/DDBJ whole genome shotgun (WGS) entry which is preliminary data.</text>
</comment>
<keyword evidence="4" id="KW-1185">Reference proteome</keyword>
<gene>
    <name evidence="3" type="ORF">IFO69_12665</name>
</gene>
<dbReference type="Proteomes" id="UP000647133">
    <property type="component" value="Unassembled WGS sequence"/>
</dbReference>
<accession>A0ABR9ALC4</accession>
<dbReference type="SUPFAM" id="SSF51735">
    <property type="entry name" value="NAD(P)-binding Rossmann-fold domains"/>
    <property type="match status" value="1"/>
</dbReference>
<evidence type="ECO:0000313" key="3">
    <source>
        <dbReference type="EMBL" id="MBD8489600.1"/>
    </source>
</evidence>
<dbReference type="PANTHER" id="PTHR43477:SF1">
    <property type="entry name" value="DIHYDROANTICAPSIN 7-DEHYDROGENASE"/>
    <property type="match status" value="1"/>
</dbReference>
<name>A0ABR9ALC4_9BACT</name>
<evidence type="ECO:0000256" key="2">
    <source>
        <dbReference type="ARBA" id="ARBA00023002"/>
    </source>
</evidence>
<dbReference type="RefSeq" id="WP_192010492.1">
    <property type="nucleotide sequence ID" value="NZ_JACYTQ010000004.1"/>
</dbReference>
<comment type="similarity">
    <text evidence="1">Belongs to the short-chain dehydrogenases/reductases (SDR) family.</text>
</comment>
<dbReference type="InterPro" id="IPR002347">
    <property type="entry name" value="SDR_fam"/>
</dbReference>
<dbReference type="InterPro" id="IPR036291">
    <property type="entry name" value="NAD(P)-bd_dom_sf"/>
</dbReference>
<protein>
    <submittedName>
        <fullName evidence="3">SDR family oxidoreductase</fullName>
    </submittedName>
</protein>
<dbReference type="EMBL" id="JACYTQ010000004">
    <property type="protein sequence ID" value="MBD8489600.1"/>
    <property type="molecule type" value="Genomic_DNA"/>
</dbReference>
<dbReference type="Pfam" id="PF13561">
    <property type="entry name" value="adh_short_C2"/>
    <property type="match status" value="1"/>
</dbReference>
<evidence type="ECO:0000256" key="1">
    <source>
        <dbReference type="ARBA" id="ARBA00006484"/>
    </source>
</evidence>
<reference evidence="3 4" key="1">
    <citation type="submission" date="2020-09" db="EMBL/GenBank/DDBJ databases">
        <title>Echinicola sp. CAU 1574 isolated from sand of Sido Beach.</title>
        <authorList>
            <person name="Kim W."/>
        </authorList>
    </citation>
    <scope>NUCLEOTIDE SEQUENCE [LARGE SCALE GENOMIC DNA]</scope>
    <source>
        <strain evidence="3 4">CAU 1574</strain>
    </source>
</reference>
<dbReference type="PRINTS" id="PR00081">
    <property type="entry name" value="GDHRDH"/>
</dbReference>
<evidence type="ECO:0000313" key="4">
    <source>
        <dbReference type="Proteomes" id="UP000647133"/>
    </source>
</evidence>
<keyword evidence="2" id="KW-0560">Oxidoreductase</keyword>
<proteinExistence type="inferred from homology"/>
<dbReference type="InterPro" id="IPR051122">
    <property type="entry name" value="SDR_DHRS6-like"/>
</dbReference>
<dbReference type="Gene3D" id="3.40.50.720">
    <property type="entry name" value="NAD(P)-binding Rossmann-like Domain"/>
    <property type="match status" value="1"/>
</dbReference>
<dbReference type="CDD" id="cd05233">
    <property type="entry name" value="SDR_c"/>
    <property type="match status" value="1"/>
</dbReference>